<dbReference type="InterPro" id="IPR014757">
    <property type="entry name" value="Tscrpt_reg_IclR_C"/>
</dbReference>
<dbReference type="InterPro" id="IPR036390">
    <property type="entry name" value="WH_DNA-bd_sf"/>
</dbReference>
<dbReference type="InterPro" id="IPR005471">
    <property type="entry name" value="Tscrpt_reg_IclR_N"/>
</dbReference>
<dbReference type="RefSeq" id="WP_158955827.1">
    <property type="nucleotide sequence ID" value="NZ_CP046915.1"/>
</dbReference>
<evidence type="ECO:0000313" key="7">
    <source>
        <dbReference type="Proteomes" id="UP000433577"/>
    </source>
</evidence>
<keyword evidence="7" id="KW-1185">Reference proteome</keyword>
<sequence length="253" mass="26984">MPSYEPIGALLRGLEVLHALNDRGPQTIGELHGVTGISKPTLVRIVETLQHAGYVNAGDAQRRYAVTPRVLGLANGYEPQRWLMDVAGPLLDAFRGAAGWPVELGVFDGDAMVILNTSREPGFLSVNRKPGSRVPLLRTALGRAFVAHLPADRRAAVIAQLATRGDSDFALARDTHALDALVATVAQRGYAIADQETLSNGRALAVPVLVRGEPIASVNLVVHSSAMTMSELEAKWSGKLIALGNEIAAQIHR</sequence>
<dbReference type="SUPFAM" id="SSF46785">
    <property type="entry name" value="Winged helix' DNA-binding domain"/>
    <property type="match status" value="1"/>
</dbReference>
<dbReference type="OrthoDB" id="9807558at2"/>
<dbReference type="InterPro" id="IPR050707">
    <property type="entry name" value="HTH_MetabolicPath_Reg"/>
</dbReference>
<dbReference type="KEGG" id="pacs:FAZ98_27020"/>
<name>A0A7Z2GP91_9BURK</name>
<dbReference type="Pfam" id="PF01614">
    <property type="entry name" value="IclR_C"/>
    <property type="match status" value="1"/>
</dbReference>
<keyword evidence="1" id="KW-0805">Transcription regulation</keyword>
<dbReference type="InterPro" id="IPR036388">
    <property type="entry name" value="WH-like_DNA-bd_sf"/>
</dbReference>
<evidence type="ECO:0000256" key="2">
    <source>
        <dbReference type="ARBA" id="ARBA00023125"/>
    </source>
</evidence>
<dbReference type="PROSITE" id="PS51077">
    <property type="entry name" value="HTH_ICLR"/>
    <property type="match status" value="1"/>
</dbReference>
<dbReference type="EMBL" id="CP046915">
    <property type="protein sequence ID" value="QGZ65415.1"/>
    <property type="molecule type" value="Genomic_DNA"/>
</dbReference>
<dbReference type="SMART" id="SM00346">
    <property type="entry name" value="HTH_ICLR"/>
    <property type="match status" value="1"/>
</dbReference>
<evidence type="ECO:0000256" key="1">
    <source>
        <dbReference type="ARBA" id="ARBA00023015"/>
    </source>
</evidence>
<dbReference type="GO" id="GO:0003677">
    <property type="term" value="F:DNA binding"/>
    <property type="evidence" value="ECO:0007669"/>
    <property type="project" value="UniProtKB-KW"/>
</dbReference>
<dbReference type="InterPro" id="IPR029016">
    <property type="entry name" value="GAF-like_dom_sf"/>
</dbReference>
<accession>A0A7Z2GP91</accession>
<dbReference type="AlphaFoldDB" id="A0A7Z2GP91"/>
<dbReference type="PANTHER" id="PTHR30136:SF23">
    <property type="entry name" value="DNA-BINDING TRANSCRIPTIONAL ACTIVATOR MHPR"/>
    <property type="match status" value="1"/>
</dbReference>
<organism evidence="6 7">
    <name type="scientific">Paraburkholderia acidisoli</name>
    <dbReference type="NCBI Taxonomy" id="2571748"/>
    <lineage>
        <taxon>Bacteria</taxon>
        <taxon>Pseudomonadati</taxon>
        <taxon>Pseudomonadota</taxon>
        <taxon>Betaproteobacteria</taxon>
        <taxon>Burkholderiales</taxon>
        <taxon>Burkholderiaceae</taxon>
        <taxon>Paraburkholderia</taxon>
    </lineage>
</organism>
<dbReference type="PROSITE" id="PS51078">
    <property type="entry name" value="ICLR_ED"/>
    <property type="match status" value="1"/>
</dbReference>
<dbReference type="Proteomes" id="UP000433577">
    <property type="component" value="Chromosome 3"/>
</dbReference>
<dbReference type="PANTHER" id="PTHR30136">
    <property type="entry name" value="HELIX-TURN-HELIX TRANSCRIPTIONAL REGULATOR, ICLR FAMILY"/>
    <property type="match status" value="1"/>
</dbReference>
<evidence type="ECO:0000259" key="5">
    <source>
        <dbReference type="PROSITE" id="PS51078"/>
    </source>
</evidence>
<gene>
    <name evidence="6" type="ORF">FAZ98_27020</name>
</gene>
<dbReference type="GO" id="GO:0045892">
    <property type="term" value="P:negative regulation of DNA-templated transcription"/>
    <property type="evidence" value="ECO:0007669"/>
    <property type="project" value="TreeGrafter"/>
</dbReference>
<feature type="domain" description="IclR-ED" evidence="5">
    <location>
        <begin position="69"/>
        <end position="253"/>
    </location>
</feature>
<evidence type="ECO:0000259" key="4">
    <source>
        <dbReference type="PROSITE" id="PS51077"/>
    </source>
</evidence>
<keyword evidence="2" id="KW-0238">DNA-binding</keyword>
<dbReference type="Pfam" id="PF09339">
    <property type="entry name" value="HTH_IclR"/>
    <property type="match status" value="1"/>
</dbReference>
<proteinExistence type="predicted"/>
<feature type="domain" description="HTH iclR-type" evidence="4">
    <location>
        <begin position="7"/>
        <end position="68"/>
    </location>
</feature>
<reference evidence="6 7" key="1">
    <citation type="submission" date="2019-12" db="EMBL/GenBank/DDBJ databases">
        <title>Paraburkholderia acidiphila 7Q-K02 sp. nov and Paraburkholderia acidisoli DHF22 sp. nov., two strains isolated from forest soil.</title>
        <authorList>
            <person name="Gao Z."/>
            <person name="Qiu L."/>
        </authorList>
    </citation>
    <scope>NUCLEOTIDE SEQUENCE [LARGE SCALE GENOMIC DNA]</scope>
    <source>
        <strain evidence="6 7">DHF22</strain>
    </source>
</reference>
<dbReference type="Gene3D" id="1.10.10.10">
    <property type="entry name" value="Winged helix-like DNA-binding domain superfamily/Winged helix DNA-binding domain"/>
    <property type="match status" value="1"/>
</dbReference>
<keyword evidence="3" id="KW-0804">Transcription</keyword>
<dbReference type="GO" id="GO:0003700">
    <property type="term" value="F:DNA-binding transcription factor activity"/>
    <property type="evidence" value="ECO:0007669"/>
    <property type="project" value="TreeGrafter"/>
</dbReference>
<evidence type="ECO:0000313" key="6">
    <source>
        <dbReference type="EMBL" id="QGZ65415.1"/>
    </source>
</evidence>
<protein>
    <submittedName>
        <fullName evidence="6">Helix-turn-helix domain-containing protein</fullName>
    </submittedName>
</protein>
<dbReference type="Gene3D" id="3.30.450.40">
    <property type="match status" value="1"/>
</dbReference>
<evidence type="ECO:0000256" key="3">
    <source>
        <dbReference type="ARBA" id="ARBA00023163"/>
    </source>
</evidence>
<dbReference type="SUPFAM" id="SSF55781">
    <property type="entry name" value="GAF domain-like"/>
    <property type="match status" value="1"/>
</dbReference>